<organism evidence="3 4">
    <name type="scientific">Desulfomonile tiedjei (strain ATCC 49306 / DSM 6799 / DCB-1)</name>
    <dbReference type="NCBI Taxonomy" id="706587"/>
    <lineage>
        <taxon>Bacteria</taxon>
        <taxon>Pseudomonadati</taxon>
        <taxon>Thermodesulfobacteriota</taxon>
        <taxon>Desulfomonilia</taxon>
        <taxon>Desulfomonilales</taxon>
        <taxon>Desulfomonilaceae</taxon>
        <taxon>Desulfomonile</taxon>
    </lineage>
</organism>
<dbReference type="EMBL" id="CP003360">
    <property type="protein sequence ID" value="AFM23453.1"/>
    <property type="molecule type" value="Genomic_DNA"/>
</dbReference>
<dbReference type="RefSeq" id="WP_014808609.1">
    <property type="nucleotide sequence ID" value="NC_018025.1"/>
</dbReference>
<protein>
    <submittedName>
        <fullName evidence="3">Uncharacterized protein</fullName>
    </submittedName>
</protein>
<dbReference type="HOGENOM" id="CLU_2329224_0_0_7"/>
<dbReference type="STRING" id="706587.Desti_0727"/>
<sequence>MRVSYFNYKVWLYAFLLALGMANVADVVALAQVTEEVPQLERIDIEAPQRRPAARTGLPPEQGLVTTREHRRLPNHPTIRPHCPCFLQARFLHPPGHW</sequence>
<feature type="region of interest" description="Disordered" evidence="1">
    <location>
        <begin position="44"/>
        <end position="70"/>
    </location>
</feature>
<proteinExistence type="predicted"/>
<evidence type="ECO:0000313" key="4">
    <source>
        <dbReference type="Proteomes" id="UP000006055"/>
    </source>
</evidence>
<feature type="chain" id="PRO_5003686877" evidence="2">
    <location>
        <begin position="32"/>
        <end position="98"/>
    </location>
</feature>
<dbReference type="AlphaFoldDB" id="I4C1L2"/>
<reference evidence="4" key="1">
    <citation type="submission" date="2012-06" db="EMBL/GenBank/DDBJ databases">
        <title>Complete sequence of chromosome of Desulfomonile tiedjei DSM 6799.</title>
        <authorList>
            <person name="Lucas S."/>
            <person name="Copeland A."/>
            <person name="Lapidus A."/>
            <person name="Glavina del Rio T."/>
            <person name="Dalin E."/>
            <person name="Tice H."/>
            <person name="Bruce D."/>
            <person name="Goodwin L."/>
            <person name="Pitluck S."/>
            <person name="Peters L."/>
            <person name="Ovchinnikova G."/>
            <person name="Zeytun A."/>
            <person name="Lu M."/>
            <person name="Kyrpides N."/>
            <person name="Mavromatis K."/>
            <person name="Ivanova N."/>
            <person name="Brettin T."/>
            <person name="Detter J.C."/>
            <person name="Han C."/>
            <person name="Larimer F."/>
            <person name="Land M."/>
            <person name="Hauser L."/>
            <person name="Markowitz V."/>
            <person name="Cheng J.-F."/>
            <person name="Hugenholtz P."/>
            <person name="Woyke T."/>
            <person name="Wu D."/>
            <person name="Spring S."/>
            <person name="Schroeder M."/>
            <person name="Brambilla E."/>
            <person name="Klenk H.-P."/>
            <person name="Eisen J.A."/>
        </authorList>
    </citation>
    <scope>NUCLEOTIDE SEQUENCE [LARGE SCALE GENOMIC DNA]</scope>
    <source>
        <strain evidence="4">ATCC 49306 / DSM 6799 / DCB-1</strain>
    </source>
</reference>
<gene>
    <name evidence="3" type="ordered locus">Desti_0727</name>
</gene>
<keyword evidence="2" id="KW-0732">Signal</keyword>
<evidence type="ECO:0000313" key="3">
    <source>
        <dbReference type="EMBL" id="AFM23453.1"/>
    </source>
</evidence>
<accession>I4C1L2</accession>
<evidence type="ECO:0000256" key="1">
    <source>
        <dbReference type="SAM" id="MobiDB-lite"/>
    </source>
</evidence>
<keyword evidence="4" id="KW-1185">Reference proteome</keyword>
<evidence type="ECO:0000256" key="2">
    <source>
        <dbReference type="SAM" id="SignalP"/>
    </source>
</evidence>
<dbReference type="Proteomes" id="UP000006055">
    <property type="component" value="Chromosome"/>
</dbReference>
<dbReference type="KEGG" id="dti:Desti_0727"/>
<name>I4C1L2_DESTA</name>
<feature type="signal peptide" evidence="2">
    <location>
        <begin position="1"/>
        <end position="31"/>
    </location>
</feature>